<keyword evidence="14" id="KW-1185">Reference proteome</keyword>
<evidence type="ECO:0000256" key="5">
    <source>
        <dbReference type="ARBA" id="ARBA00022801"/>
    </source>
</evidence>
<dbReference type="Gene3D" id="3.30.420.10">
    <property type="entry name" value="Ribonuclease H-like superfamily/Ribonuclease H"/>
    <property type="match status" value="1"/>
</dbReference>
<evidence type="ECO:0000256" key="7">
    <source>
        <dbReference type="ARBA" id="ARBA00030524"/>
    </source>
</evidence>
<proteinExistence type="predicted"/>
<comment type="function">
    <text evidence="10">Capsid protein (CA) is the structural component of the virus-like particle (VLP), forming the shell that encapsulates the retrotransposons dimeric RNA genome. The particles are assembled from trimer-clustered units and there are holes in the capsid shells that allow for the diffusion of macromolecules. CA also has nucleocapsid-like chaperone activity, promoting primer tRNA(i)-Met annealing to the multipartite primer-binding site (PBS), dimerization of Ty1 RNA and initiation of reverse transcription.</text>
</comment>
<keyword evidence="3" id="KW-0540">Nuclease</keyword>
<dbReference type="SUPFAM" id="SSF53098">
    <property type="entry name" value="Ribonuclease H-like"/>
    <property type="match status" value="1"/>
</dbReference>
<dbReference type="GO" id="GO:0006508">
    <property type="term" value="P:proteolysis"/>
    <property type="evidence" value="ECO:0007669"/>
    <property type="project" value="InterPro"/>
</dbReference>
<evidence type="ECO:0000256" key="3">
    <source>
        <dbReference type="ARBA" id="ARBA00022722"/>
    </source>
</evidence>
<dbReference type="InterPro" id="IPR001584">
    <property type="entry name" value="Integrase_cat-core"/>
</dbReference>
<dbReference type="PROSITE" id="PS00141">
    <property type="entry name" value="ASP_PROTEASE"/>
    <property type="match status" value="1"/>
</dbReference>
<evidence type="ECO:0000256" key="11">
    <source>
        <dbReference type="SAM" id="MobiDB-lite"/>
    </source>
</evidence>
<evidence type="ECO:0000256" key="9">
    <source>
        <dbReference type="ARBA" id="ARBA00033113"/>
    </source>
</evidence>
<dbReference type="GO" id="GO:0003964">
    <property type="term" value="F:RNA-directed DNA polymerase activity"/>
    <property type="evidence" value="ECO:0007669"/>
    <property type="project" value="UniProtKB-KW"/>
</dbReference>
<dbReference type="CDD" id="cd09272">
    <property type="entry name" value="RNase_HI_RT_Ty1"/>
    <property type="match status" value="1"/>
</dbReference>
<dbReference type="GO" id="GO:0003676">
    <property type="term" value="F:nucleic acid binding"/>
    <property type="evidence" value="ECO:0007669"/>
    <property type="project" value="InterPro"/>
</dbReference>
<dbReference type="Pfam" id="PF07727">
    <property type="entry name" value="RVT_2"/>
    <property type="match status" value="1"/>
</dbReference>
<evidence type="ECO:0000256" key="6">
    <source>
        <dbReference type="ARBA" id="ARBA00022918"/>
    </source>
</evidence>
<keyword evidence="5" id="KW-0378">Hydrolase</keyword>
<feature type="domain" description="Integrase catalytic" evidence="12">
    <location>
        <begin position="384"/>
        <end position="551"/>
    </location>
</feature>
<dbReference type="GO" id="GO:0004190">
    <property type="term" value="F:aspartic-type endopeptidase activity"/>
    <property type="evidence" value="ECO:0007669"/>
    <property type="project" value="InterPro"/>
</dbReference>
<dbReference type="OrthoDB" id="1712839at2759"/>
<dbReference type="GO" id="GO:0015074">
    <property type="term" value="P:DNA integration"/>
    <property type="evidence" value="ECO:0007669"/>
    <property type="project" value="InterPro"/>
</dbReference>
<dbReference type="EMBL" id="WJXA01000003">
    <property type="protein sequence ID" value="KAF7149083.1"/>
    <property type="molecule type" value="Genomic_DNA"/>
</dbReference>
<evidence type="ECO:0000313" key="13">
    <source>
        <dbReference type="EMBL" id="KAF7149083.1"/>
    </source>
</evidence>
<organism evidence="13 14">
    <name type="scientific">Rhododendron simsii</name>
    <name type="common">Sims's rhododendron</name>
    <dbReference type="NCBI Taxonomy" id="118357"/>
    <lineage>
        <taxon>Eukaryota</taxon>
        <taxon>Viridiplantae</taxon>
        <taxon>Streptophyta</taxon>
        <taxon>Embryophyta</taxon>
        <taxon>Tracheophyta</taxon>
        <taxon>Spermatophyta</taxon>
        <taxon>Magnoliopsida</taxon>
        <taxon>eudicotyledons</taxon>
        <taxon>Gunneridae</taxon>
        <taxon>Pentapetalae</taxon>
        <taxon>asterids</taxon>
        <taxon>Ericales</taxon>
        <taxon>Ericaceae</taxon>
        <taxon>Ericoideae</taxon>
        <taxon>Rhodoreae</taxon>
        <taxon>Rhododendron</taxon>
    </lineage>
</organism>
<evidence type="ECO:0000256" key="1">
    <source>
        <dbReference type="ARBA" id="ARBA00022679"/>
    </source>
</evidence>
<evidence type="ECO:0000256" key="2">
    <source>
        <dbReference type="ARBA" id="ARBA00022695"/>
    </source>
</evidence>
<dbReference type="InterPro" id="IPR054722">
    <property type="entry name" value="PolX-like_BBD"/>
</dbReference>
<keyword evidence="2" id="KW-0548">Nucleotidyltransferase</keyword>
<comment type="caution">
    <text evidence="13">The sequence shown here is derived from an EMBL/GenBank/DDBJ whole genome shotgun (WGS) entry which is preliminary data.</text>
</comment>
<dbReference type="InterPro" id="IPR012337">
    <property type="entry name" value="RNaseH-like_sf"/>
</dbReference>
<name>A0A834LW13_RHOSS</name>
<feature type="region of interest" description="Disordered" evidence="11">
    <location>
        <begin position="705"/>
        <end position="764"/>
    </location>
</feature>
<evidence type="ECO:0000256" key="4">
    <source>
        <dbReference type="ARBA" id="ARBA00022759"/>
    </source>
</evidence>
<evidence type="ECO:0000313" key="14">
    <source>
        <dbReference type="Proteomes" id="UP000626092"/>
    </source>
</evidence>
<dbReference type="Proteomes" id="UP000626092">
    <property type="component" value="Unassembled WGS sequence"/>
</dbReference>
<dbReference type="InterPro" id="IPR013103">
    <property type="entry name" value="RVT_2"/>
</dbReference>
<protein>
    <recommendedName>
        <fullName evidence="7">Gag-Pol-p199</fullName>
    </recommendedName>
    <alternativeName>
        <fullName evidence="8">TY1A-TY1B</fullName>
    </alternativeName>
    <alternativeName>
        <fullName evidence="9">p190</fullName>
    </alternativeName>
</protein>
<dbReference type="PANTHER" id="PTHR11439:SF467">
    <property type="entry name" value="INTEGRASE CATALYTIC DOMAIN-CONTAINING PROTEIN"/>
    <property type="match status" value="1"/>
</dbReference>
<dbReference type="Pfam" id="PF13976">
    <property type="entry name" value="gag_pre-integrs"/>
    <property type="match status" value="1"/>
</dbReference>
<evidence type="ECO:0000259" key="12">
    <source>
        <dbReference type="PROSITE" id="PS50994"/>
    </source>
</evidence>
<reference evidence="13" key="1">
    <citation type="submission" date="2019-11" db="EMBL/GenBank/DDBJ databases">
        <authorList>
            <person name="Liu Y."/>
            <person name="Hou J."/>
            <person name="Li T.-Q."/>
            <person name="Guan C.-H."/>
            <person name="Wu X."/>
            <person name="Wu H.-Z."/>
            <person name="Ling F."/>
            <person name="Zhang R."/>
            <person name="Shi X.-G."/>
            <person name="Ren J.-P."/>
            <person name="Chen E.-F."/>
            <person name="Sun J.-M."/>
        </authorList>
    </citation>
    <scope>NUCLEOTIDE SEQUENCE</scope>
    <source>
        <strain evidence="13">Adult_tree_wgs_1</strain>
        <tissue evidence="13">Leaves</tissue>
    </source>
</reference>
<accession>A0A834LW13</accession>
<dbReference type="PROSITE" id="PS50994">
    <property type="entry name" value="INTEGRASE"/>
    <property type="match status" value="1"/>
</dbReference>
<keyword evidence="6" id="KW-0695">RNA-directed DNA polymerase</keyword>
<gene>
    <name evidence="13" type="ORF">RHSIM_Rhsim03G0114900</name>
</gene>
<keyword evidence="1" id="KW-0808">Transferase</keyword>
<evidence type="ECO:0000256" key="10">
    <source>
        <dbReference type="ARBA" id="ARBA00057243"/>
    </source>
</evidence>
<evidence type="ECO:0000256" key="8">
    <source>
        <dbReference type="ARBA" id="ARBA00032154"/>
    </source>
</evidence>
<dbReference type="GO" id="GO:0004519">
    <property type="term" value="F:endonuclease activity"/>
    <property type="evidence" value="ECO:0007669"/>
    <property type="project" value="UniProtKB-KW"/>
</dbReference>
<dbReference type="Pfam" id="PF22936">
    <property type="entry name" value="Pol_BBD"/>
    <property type="match status" value="1"/>
</dbReference>
<dbReference type="PANTHER" id="PTHR11439">
    <property type="entry name" value="GAG-POL-RELATED RETROTRANSPOSON"/>
    <property type="match status" value="1"/>
</dbReference>
<dbReference type="InterPro" id="IPR025724">
    <property type="entry name" value="GAG-pre-integrase_dom"/>
</dbReference>
<dbReference type="InterPro" id="IPR001969">
    <property type="entry name" value="Aspartic_peptidase_AS"/>
</dbReference>
<sequence>MSNYTKLDFAVLDISGRNYLSLILDVEIHLDAMELGNTITDDKDESSKDRAKAMIFIWHHLQEDLKSEYLTVKDSLSLWNNLKERCGGKGHWSRTCCTPKHLIELYQASLKEKGKEIETNFTDQIGQNQSVDPFEPIDIPSFDISEYLAGPSGTKDDFFGDGGDYSEWGMDTNRALSNTKITGEDICLVDSGTTHTILRDYKYFKQLTKVQANVNTISGSANLIEGSGRANIVLTNGTNLSIDNALYSTRSRRNLLSFKDIRRNGYHIETISDGKEEYLRITSYVSGQKLVLEKLSAFSSGLYYTTIRTIQSYAVMHQKCTNPKLFMLWHDRLGHPGSIMIRRIIENSHGHPLKNQKILLPRNYPCTACSQGKLIIRPSLSKVIVESPSFLQRIQGDTCGPIHPPSGPFRYFMILVDASTRWSHTCLLSTRNIAFAKLLAQIIRLRAQFLDYPIKTIRLDNAGEFTSQAFNDYCMSIGIDVEHPVAHTHTQNGLAESFIKRLQLIAQPLLMKTKLPVSTWGHAILHAASLIRVRPTAYHKYSPTQLVLGQQPNISHLRVFGCAVYVPITPPQRTKMGPQRRLGIYVGFDSPSIIRYLEPLTGDVFKARFEDCHFDESVFPPLGGDKMQPEAQREIIWNASTLSHLDPHTNQCELEVQRIIHLQSIANRLPDAFTNTKRITKSHIPAANVPARIEIPVGQTTCTTADESKTCQKRGRPVGAKDKLPRKRKIQGKEIDTPEIASTLEETKLTNASAPEETKPTGQANERMNLPIFSSKFESPEEKTLEEVFPKEEQVPANNEISINYMNTREILDRNKTVVDNVFSFKVALNITRSNENITGSNEESEPQTVEECRHRIDWPMWKGAIQAELNSLAKREVFGPVVQTPAGIQPVGYNLVVTECLDMRLMDVVTAYLYGSLDADLYMKVPEGYVMPEACNSKPLSVYSLKLQKSLLKQSGRMWYKRLSDYLLKEGYENDLICPCIFTKKSNSGFAIIAVYIGDLNLVGTPNELIKPAKYLKREFEMKDLGKTKFCLGLQIEHLPNGILVHQSAYTKKVLKQFYMDKAHPLSTPMVVRSLDVNKDPFRPLEEEEDILSPEVPYMSAIGALMYLANCTRPDIAFSVNLLARYSSAPTQRHWKGIKHIFRYLQGTVDLGLFYSKGSTSQLIGYADAGYLSDPHKARSQTGYVFTCGGAAISWRSVKQTLTATSSNHSEIIAIHETSRECVWLRSMIQYIREKCGLSSIKDCPTILYEDNAACITQIKGGYIKGDRTKHISPKFFYTHDLQKNGDIDVQQIRSSDNLADLFTKALPTTTFKKLVANIRMCQLKDLSYIVEGESTT</sequence>
<keyword evidence="4" id="KW-0255">Endonuclease</keyword>
<dbReference type="InterPro" id="IPR036397">
    <property type="entry name" value="RNaseH_sf"/>
</dbReference>